<dbReference type="GO" id="GO:0016279">
    <property type="term" value="F:protein-lysine N-methyltransferase activity"/>
    <property type="evidence" value="ECO:0007669"/>
    <property type="project" value="InterPro"/>
</dbReference>
<dbReference type="EMBL" id="UYYA01003821">
    <property type="protein sequence ID" value="VDM56186.1"/>
    <property type="molecule type" value="Genomic_DNA"/>
</dbReference>
<reference evidence="5 6" key="2">
    <citation type="submission" date="2018-11" db="EMBL/GenBank/DDBJ databases">
        <authorList>
            <consortium name="Pathogen Informatics"/>
        </authorList>
    </citation>
    <scope>NUCLEOTIDE SEQUENCE [LARGE SCALE GENOMIC DNA]</scope>
    <source>
        <strain evidence="5 6">Costa Rica</strain>
    </source>
</reference>
<keyword evidence="4" id="KW-0808">Transferase</keyword>
<organism evidence="7">
    <name type="scientific">Angiostrongylus costaricensis</name>
    <name type="common">Nematode worm</name>
    <dbReference type="NCBI Taxonomy" id="334426"/>
    <lineage>
        <taxon>Eukaryota</taxon>
        <taxon>Metazoa</taxon>
        <taxon>Ecdysozoa</taxon>
        <taxon>Nematoda</taxon>
        <taxon>Chromadorea</taxon>
        <taxon>Rhabditida</taxon>
        <taxon>Rhabditina</taxon>
        <taxon>Rhabditomorpha</taxon>
        <taxon>Strongyloidea</taxon>
        <taxon>Metastrongylidae</taxon>
        <taxon>Angiostrongylus</taxon>
    </lineage>
</organism>
<dbReference type="PROSITE" id="PS00092">
    <property type="entry name" value="N6_MTASE"/>
    <property type="match status" value="1"/>
</dbReference>
<dbReference type="GO" id="GO:0032259">
    <property type="term" value="P:methylation"/>
    <property type="evidence" value="ECO:0007669"/>
    <property type="project" value="UniProtKB-KW"/>
</dbReference>
<evidence type="ECO:0000313" key="5">
    <source>
        <dbReference type="EMBL" id="VDM56186.1"/>
    </source>
</evidence>
<evidence type="ECO:0000256" key="2">
    <source>
        <dbReference type="ARBA" id="ARBA00022490"/>
    </source>
</evidence>
<evidence type="ECO:0000313" key="6">
    <source>
        <dbReference type="Proteomes" id="UP000267027"/>
    </source>
</evidence>
<dbReference type="AlphaFoldDB" id="A0A0R3PJH1"/>
<evidence type="ECO:0000256" key="4">
    <source>
        <dbReference type="ARBA" id="ARBA00022679"/>
    </source>
</evidence>
<dbReference type="OrthoDB" id="206354at2759"/>
<comment type="subcellular location">
    <subcellularLocation>
        <location evidence="1">Cytoplasm</location>
    </subcellularLocation>
</comment>
<name>A0A0R3PJH1_ANGCS</name>
<dbReference type="InterPro" id="IPR019369">
    <property type="entry name" value="Efm5/EEF1AKMT1"/>
</dbReference>
<dbReference type="SUPFAM" id="SSF53335">
    <property type="entry name" value="S-adenosyl-L-methionine-dependent methyltransferases"/>
    <property type="match status" value="1"/>
</dbReference>
<dbReference type="OMA" id="TIYIFEY"/>
<dbReference type="Proteomes" id="UP000267027">
    <property type="component" value="Unassembled WGS sequence"/>
</dbReference>
<dbReference type="InterPro" id="IPR029063">
    <property type="entry name" value="SAM-dependent_MTases_sf"/>
</dbReference>
<evidence type="ECO:0000256" key="3">
    <source>
        <dbReference type="ARBA" id="ARBA00022603"/>
    </source>
</evidence>
<protein>
    <submittedName>
        <fullName evidence="7">Protein-lysine N-methyltransferase</fullName>
    </submittedName>
</protein>
<keyword evidence="3" id="KW-0489">Methyltransferase</keyword>
<proteinExistence type="predicted"/>
<dbReference type="InterPro" id="IPR041370">
    <property type="entry name" value="Mlase_EEF1AKMT1/ZCCHC4"/>
</dbReference>
<accession>A0A0R3PJH1</accession>
<dbReference type="STRING" id="334426.A0A0R3PJH1"/>
<gene>
    <name evidence="5" type="ORF">ACOC_LOCUS4601</name>
</gene>
<reference evidence="7" key="1">
    <citation type="submission" date="2017-02" db="UniProtKB">
        <authorList>
            <consortium name="WormBaseParasite"/>
        </authorList>
    </citation>
    <scope>IDENTIFICATION</scope>
</reference>
<evidence type="ECO:0000313" key="7">
    <source>
        <dbReference type="WBParaSite" id="ACOC_0000460001-mRNA-1"/>
    </source>
</evidence>
<dbReference type="PANTHER" id="PTHR13200:SF0">
    <property type="entry name" value="EEF1A LYSINE METHYLTRANSFERASE 1"/>
    <property type="match status" value="1"/>
</dbReference>
<dbReference type="Pfam" id="PF10237">
    <property type="entry name" value="N6-adenineMlase"/>
    <property type="match status" value="1"/>
</dbReference>
<dbReference type="GO" id="GO:0005737">
    <property type="term" value="C:cytoplasm"/>
    <property type="evidence" value="ECO:0007669"/>
    <property type="project" value="UniProtKB-SubCell"/>
</dbReference>
<evidence type="ECO:0000256" key="1">
    <source>
        <dbReference type="ARBA" id="ARBA00004496"/>
    </source>
</evidence>
<dbReference type="WBParaSite" id="ACOC_0000460001-mRNA-1">
    <property type="protein sequence ID" value="ACOC_0000460001-mRNA-1"/>
    <property type="gene ID" value="ACOC_0000460001"/>
</dbReference>
<sequence length="181" mass="20953">MTDSDDDVPCLPADTMAILQQINEERWKLGDDVDIIKEDWQARLSQFWYSKETALQLCRELSYAAGSTGRIACISCPTVVQYFLETDENVLRNAKVTLFEYDHRFERRFPHHYVPYDYRRPISVPPWFEAVFDVVIADPPFLSVECLEKVTQTVRFLGKVDAKIIVCTGAIMEETVTYSHC</sequence>
<keyword evidence="2" id="KW-0963">Cytoplasm</keyword>
<dbReference type="PANTHER" id="PTHR13200">
    <property type="entry name" value="EEF1A LYSINE METHYLTRANSFERASE 1"/>
    <property type="match status" value="1"/>
</dbReference>
<dbReference type="InterPro" id="IPR002052">
    <property type="entry name" value="DNA_methylase_N6_adenine_CS"/>
</dbReference>
<dbReference type="GO" id="GO:0003676">
    <property type="term" value="F:nucleic acid binding"/>
    <property type="evidence" value="ECO:0007669"/>
    <property type="project" value="InterPro"/>
</dbReference>
<keyword evidence="6" id="KW-1185">Reference proteome</keyword>